<keyword evidence="2" id="KW-0812">Transmembrane</keyword>
<evidence type="ECO:0000256" key="2">
    <source>
        <dbReference type="SAM" id="Phobius"/>
    </source>
</evidence>
<dbReference type="VEuPathDB" id="HostDB:GeneID_118664936"/>
<feature type="chain" id="PRO_5029569472" evidence="3">
    <location>
        <begin position="24"/>
        <end position="326"/>
    </location>
</feature>
<dbReference type="Proteomes" id="UP000527355">
    <property type="component" value="Unassembled WGS sequence"/>
</dbReference>
<dbReference type="InterPro" id="IPR031371">
    <property type="entry name" value="Mucin-15"/>
</dbReference>
<feature type="compositionally biased region" description="Polar residues" evidence="1">
    <location>
        <begin position="66"/>
        <end position="78"/>
    </location>
</feature>
<feature type="region of interest" description="Disordered" evidence="1">
    <location>
        <begin position="54"/>
        <end position="106"/>
    </location>
</feature>
<evidence type="ECO:0000256" key="1">
    <source>
        <dbReference type="SAM" id="MobiDB-lite"/>
    </source>
</evidence>
<feature type="transmembrane region" description="Helical" evidence="2">
    <location>
        <begin position="230"/>
        <end position="253"/>
    </location>
</feature>
<dbReference type="OrthoDB" id="9950822at2759"/>
<dbReference type="AlphaFoldDB" id="A0A7J7VJC8"/>
<protein>
    <submittedName>
        <fullName evidence="4">Mucin 15, cell surface associated</fullName>
    </submittedName>
</protein>
<sequence length="326" mass="35381">MLTSAQTLLLSTLFSLLLFVSHGKESLEVNTTQNIAESLKHMAKEYVPLKTGADFNLGKENRETSNPKARNSSLWDPSSKSDETTDFVDKLTTDSPSSPRPTPVFSESTSLIHSFVSKLPQNSSAGDENSPSVSSAPNATSAVSSVESLANDTMKTDNSSITVSILPSALTTMNPMTTEPDGWLNITNDSFMGFTPYQEMTLQPTLKFTNNSKIFPSTSDPQEENRNTGVVFGAILGAILGASLLSLVGYLLCGKRKVNSFSHRRLYDDRNEPVLRLDNAPEPYDMSFGNASYYNSTVNDSSRPAGQENARDGIPMDDIPALRTAV</sequence>
<dbReference type="EMBL" id="JABWUV010000010">
    <property type="protein sequence ID" value="KAF6325110.1"/>
    <property type="molecule type" value="Genomic_DNA"/>
</dbReference>
<name>A0A7J7VJC8_MYOMY</name>
<gene>
    <name evidence="4" type="ORF">mMyoMyo1_013484</name>
</gene>
<keyword evidence="2" id="KW-1133">Transmembrane helix</keyword>
<feature type="region of interest" description="Disordered" evidence="1">
    <location>
        <begin position="297"/>
        <end position="317"/>
    </location>
</feature>
<evidence type="ECO:0000313" key="5">
    <source>
        <dbReference type="Proteomes" id="UP000527355"/>
    </source>
</evidence>
<keyword evidence="5" id="KW-1185">Reference proteome</keyword>
<keyword evidence="3" id="KW-0732">Signal</keyword>
<dbReference type="PANTHER" id="PTHR45427">
    <property type="entry name" value="MUCIN-15"/>
    <property type="match status" value="1"/>
</dbReference>
<evidence type="ECO:0000256" key="3">
    <source>
        <dbReference type="SAM" id="SignalP"/>
    </source>
</evidence>
<reference evidence="4 5" key="1">
    <citation type="journal article" date="2020" name="Nature">
        <title>Six reference-quality genomes reveal evolution of bat adaptations.</title>
        <authorList>
            <person name="Jebb D."/>
            <person name="Huang Z."/>
            <person name="Pippel M."/>
            <person name="Hughes G.M."/>
            <person name="Lavrichenko K."/>
            <person name="Devanna P."/>
            <person name="Winkler S."/>
            <person name="Jermiin L.S."/>
            <person name="Skirmuntt E.C."/>
            <person name="Katzourakis A."/>
            <person name="Burkitt-Gray L."/>
            <person name="Ray D.A."/>
            <person name="Sullivan K.A.M."/>
            <person name="Roscito J.G."/>
            <person name="Kirilenko B.M."/>
            <person name="Davalos L.M."/>
            <person name="Corthals A.P."/>
            <person name="Power M.L."/>
            <person name="Jones G."/>
            <person name="Ransome R.D."/>
            <person name="Dechmann D.K.N."/>
            <person name="Locatelli A.G."/>
            <person name="Puechmaille S.J."/>
            <person name="Fedrigo O."/>
            <person name="Jarvis E.D."/>
            <person name="Hiller M."/>
            <person name="Vernes S.C."/>
            <person name="Myers E.W."/>
            <person name="Teeling E.C."/>
        </authorList>
    </citation>
    <scope>NUCLEOTIDE SEQUENCE [LARGE SCALE GENOMIC DNA]</scope>
    <source>
        <strain evidence="4">MMyoMyo1</strain>
        <tissue evidence="4">Flight muscle</tissue>
    </source>
</reference>
<accession>A0A7J7VJC8</accession>
<organism evidence="4 5">
    <name type="scientific">Myotis myotis</name>
    <name type="common">Greater mouse-eared bat</name>
    <name type="synonym">Vespertilio myotis</name>
    <dbReference type="NCBI Taxonomy" id="51298"/>
    <lineage>
        <taxon>Eukaryota</taxon>
        <taxon>Metazoa</taxon>
        <taxon>Chordata</taxon>
        <taxon>Craniata</taxon>
        <taxon>Vertebrata</taxon>
        <taxon>Euteleostomi</taxon>
        <taxon>Mammalia</taxon>
        <taxon>Eutheria</taxon>
        <taxon>Laurasiatheria</taxon>
        <taxon>Chiroptera</taxon>
        <taxon>Yangochiroptera</taxon>
        <taxon>Vespertilionidae</taxon>
        <taxon>Myotis</taxon>
    </lineage>
</organism>
<evidence type="ECO:0000313" key="4">
    <source>
        <dbReference type="EMBL" id="KAF6325110.1"/>
    </source>
</evidence>
<dbReference type="PANTHER" id="PTHR45427:SF1">
    <property type="entry name" value="MUCIN-15"/>
    <property type="match status" value="1"/>
</dbReference>
<comment type="caution">
    <text evidence="4">The sequence shown here is derived from an EMBL/GenBank/DDBJ whole genome shotgun (WGS) entry which is preliminary data.</text>
</comment>
<proteinExistence type="predicted"/>
<feature type="signal peptide" evidence="3">
    <location>
        <begin position="1"/>
        <end position="23"/>
    </location>
</feature>
<keyword evidence="2" id="KW-0472">Membrane</keyword>
<feature type="region of interest" description="Disordered" evidence="1">
    <location>
        <begin position="120"/>
        <end position="139"/>
    </location>
</feature>
<feature type="compositionally biased region" description="Basic and acidic residues" evidence="1">
    <location>
        <begin position="79"/>
        <end position="92"/>
    </location>
</feature>
<dbReference type="Pfam" id="PF15672">
    <property type="entry name" value="Mucin15"/>
    <property type="match status" value="1"/>
</dbReference>